<comment type="caution">
    <text evidence="1">The sequence shown here is derived from an EMBL/GenBank/DDBJ whole genome shotgun (WGS) entry which is preliminary data.</text>
</comment>
<dbReference type="SUPFAM" id="SSF48371">
    <property type="entry name" value="ARM repeat"/>
    <property type="match status" value="1"/>
</dbReference>
<dbReference type="GO" id="GO:0006405">
    <property type="term" value="P:RNA export from nucleus"/>
    <property type="evidence" value="ECO:0007669"/>
    <property type="project" value="TreeGrafter"/>
</dbReference>
<organism evidence="1 2">
    <name type="scientific">Cherax quadricarinatus</name>
    <name type="common">Australian red claw crayfish</name>
    <dbReference type="NCBI Taxonomy" id="27406"/>
    <lineage>
        <taxon>Eukaryota</taxon>
        <taxon>Metazoa</taxon>
        <taxon>Ecdysozoa</taxon>
        <taxon>Arthropoda</taxon>
        <taxon>Crustacea</taxon>
        <taxon>Multicrustacea</taxon>
        <taxon>Malacostraca</taxon>
        <taxon>Eumalacostraca</taxon>
        <taxon>Eucarida</taxon>
        <taxon>Decapoda</taxon>
        <taxon>Pleocyemata</taxon>
        <taxon>Astacidea</taxon>
        <taxon>Parastacoidea</taxon>
        <taxon>Parastacidae</taxon>
        <taxon>Cherax</taxon>
    </lineage>
</organism>
<evidence type="ECO:0000313" key="1">
    <source>
        <dbReference type="EMBL" id="KAK8743110.1"/>
    </source>
</evidence>
<reference evidence="1 2" key="1">
    <citation type="journal article" date="2024" name="BMC Genomics">
        <title>Genome assembly of redclaw crayfish (Cherax quadricarinatus) provides insights into its immune adaptation and hypoxia tolerance.</title>
        <authorList>
            <person name="Liu Z."/>
            <person name="Zheng J."/>
            <person name="Li H."/>
            <person name="Fang K."/>
            <person name="Wang S."/>
            <person name="He J."/>
            <person name="Zhou D."/>
            <person name="Weng S."/>
            <person name="Chi M."/>
            <person name="Gu Z."/>
            <person name="He J."/>
            <person name="Li F."/>
            <person name="Wang M."/>
        </authorList>
    </citation>
    <scope>NUCLEOTIDE SEQUENCE [LARGE SCALE GENOMIC DNA]</scope>
    <source>
        <strain evidence="1">ZL_2023a</strain>
    </source>
</reference>
<evidence type="ECO:0000313" key="2">
    <source>
        <dbReference type="Proteomes" id="UP001445076"/>
    </source>
</evidence>
<accession>A0AAW0XU02</accession>
<name>A0AAW0XU02_CHEQU</name>
<dbReference type="Proteomes" id="UP001445076">
    <property type="component" value="Unassembled WGS sequence"/>
</dbReference>
<dbReference type="GO" id="GO:0006606">
    <property type="term" value="P:protein import into nucleus"/>
    <property type="evidence" value="ECO:0007669"/>
    <property type="project" value="TreeGrafter"/>
</dbReference>
<dbReference type="InterPro" id="IPR044840">
    <property type="entry name" value="Nup188"/>
</dbReference>
<evidence type="ECO:0008006" key="3">
    <source>
        <dbReference type="Google" id="ProtNLM"/>
    </source>
</evidence>
<dbReference type="InterPro" id="IPR016024">
    <property type="entry name" value="ARM-type_fold"/>
</dbReference>
<dbReference type="PANTHER" id="PTHR31431:SF1">
    <property type="entry name" value="NUCLEOPORIN NUP188"/>
    <property type="match status" value="1"/>
</dbReference>
<dbReference type="EMBL" id="JARKIK010000026">
    <property type="protein sequence ID" value="KAK8743110.1"/>
    <property type="molecule type" value="Genomic_DNA"/>
</dbReference>
<dbReference type="PANTHER" id="PTHR31431">
    <property type="entry name" value="NUCLEOPORIN NUP188 HOMOLOG"/>
    <property type="match status" value="1"/>
</dbReference>
<sequence>MENIEIVSGKALWGVICGTYVLPSDEVVGVELQLAAPHLRAGLAAFTKPSGDHYTKWSQTAEATQSEKDFVKKLSQLLDLSASHSWEMFQLFLLHEYRGAEVALTEVLANQRDEETFMAQLWNFYLGDRLHLLRCLRHIVANTSNPQHPYQNLFSDFMRDVLDKDGKLWESLVEQVMLCTRMVPPTIQTHGPHFPSGGLHTWLAHHLAELREVLATLLVYYGSTSHSPTPDTFQKLVQLAQGGGLGGRHEIQEGLRNSHGPLVEALDAIHMLLLMLVINADSPTSGHSLCDSGWVSKLDPIMAGLGARTPHLAPLLAWAVLQLRAAGPTSSAHPKIYNKLAQRALHGNVFGYLQTALNNTVIKGDELLLRLASSVVYSLVCAAAGSLDLDRMGCLPVLNSLAKICLAQDPPAYLFWAEEGGGAGLLLPQALEVFPHDVEPLLSLATALALANPESCHKVVELLSELPNITWIIPDCEAENIQIRGGNCFATASLYLLPSVMVPAHTSGVLLSTNPIIVAWQMPTNAWQALLAIMKLLDNEVSGGASLPDPRLMTAVSATMRLLSSVLTTVPSHLPALVHFVNQSVGLLCRVSQVSRPPGELVAALLEFLAEVATQKPKQVWAELEGSPLLPFLSTPQSAGFKRGKADPFIGYRAGGLRALVCGEEAATGRYPILCSYTGLLTAAIKGGVSSGSVRGGIVFMAREVAGTLLRWCYISQEERETVLDRCLALLHHTLEGSNMDSCVRDLVVRQLVDRSSAGQTLLSVVVSGASLELALNHPTHSPISTHAHRLTRTAQMALSILHRLVGEDSSMGGLSQLLRAAPSLGVTLGGGGHSQGSGSPPHLALTVALYAHQRLNPRLSYLALRTLTRFAQKLDVPLVACFGGEADGIRDALLRRLDSATEDVRVKVALLRLLTSSTTRQQGLTNAFLTPPEKLLDPLISLATPSARNESGRELILAIVELLDALWSEKYTTATVYLQDKEDFWKALIHPLTTERPGEVSDAVVGHALRVFAQQLFSSNGKPCGPLKSAMDQLCQPDTGTLSQWSKHIVTSLETGTVPSKNVSELLLPAWRDFLVVLVARAKSWLTNDQKVNLASDILHVLLHQLELESVDEPLTILLAELHLSLVKHCGKQLAEKADIFITIGKLLVLVQGAVMSTPAHCQMLILAAALRMATLTQVSHQSQGQVLPLLNPVVGLVQQHGRLAGSKLHSCTSAATLSLATALLHQCLLRCQDETAQQHLAYCPVVPSLLHAAEIYMKNGEEEVVGELLRLLATLSRISQLSEELSTHTLSSTLTLVIPPSKTSLLSEVVWGVVWGVMREGVGGVEGGVNVAAVHLSALSGSLAAPHRQPGLALATAALVTALAPHSSLWIVMHPASHSQLTAATTRCIHLTTHLLCTPRVVQMELSGEKSSSGGTAPLSTPAAVESSVASTTANISANTTAVLNQMLQVLCACLGAIGSLGPNLTDLLCGPGIDVGAWMLFFHPSFRPVSAHDPSAQPSLASLTSVLDLYDNHASRESRGVSPCRGGVPEVGLCLRVLAICAEQALLLLLTQATLALMSPETPPRDAVRVRHGLADEMNSFFMRWLGRRPAVSPLPTTSTGVFGVGSSVHIDLTYLRLAQQLIGRLGATK</sequence>
<dbReference type="GO" id="GO:0044611">
    <property type="term" value="C:nuclear pore inner ring"/>
    <property type="evidence" value="ECO:0007669"/>
    <property type="project" value="TreeGrafter"/>
</dbReference>
<gene>
    <name evidence="1" type="ORF">OTU49_001529</name>
</gene>
<dbReference type="GO" id="GO:0017056">
    <property type="term" value="F:structural constituent of nuclear pore"/>
    <property type="evidence" value="ECO:0007669"/>
    <property type="project" value="InterPro"/>
</dbReference>
<protein>
    <recommendedName>
        <fullName evidence="3">Nucleoporin NUP188 homolog</fullName>
    </recommendedName>
</protein>
<keyword evidence="2" id="KW-1185">Reference proteome</keyword>
<proteinExistence type="predicted"/>